<feature type="domain" description="N-acetyltransferase" evidence="3">
    <location>
        <begin position="1"/>
        <end position="100"/>
    </location>
</feature>
<dbReference type="GO" id="GO:0016747">
    <property type="term" value="F:acyltransferase activity, transferring groups other than amino-acyl groups"/>
    <property type="evidence" value="ECO:0007669"/>
    <property type="project" value="InterPro"/>
</dbReference>
<sequence>MVGALGGFILAMGALRPIEPGVAELKRMRVHPTWQGRGFGRLILDHLEQRAIALGFHTLLLDTTPHQHAAIGLYRTRGFTQTGTGIVANQPSLFFQKQVAK</sequence>
<reference evidence="5" key="1">
    <citation type="submission" date="2016-10" db="EMBL/GenBank/DDBJ databases">
        <authorList>
            <person name="Varghese N."/>
            <person name="Submissions S."/>
        </authorList>
    </citation>
    <scope>NUCLEOTIDE SEQUENCE [LARGE SCALE GENOMIC DNA]</scope>
    <source>
        <strain evidence="5">IBRC-M 10655</strain>
    </source>
</reference>
<evidence type="ECO:0000256" key="1">
    <source>
        <dbReference type="ARBA" id="ARBA00022679"/>
    </source>
</evidence>
<dbReference type="PROSITE" id="PS51186">
    <property type="entry name" value="GNAT"/>
    <property type="match status" value="1"/>
</dbReference>
<keyword evidence="1 4" id="KW-0808">Transferase</keyword>
<dbReference type="EMBL" id="FNJB01000004">
    <property type="protein sequence ID" value="SDO70692.1"/>
    <property type="molecule type" value="Genomic_DNA"/>
</dbReference>
<evidence type="ECO:0000259" key="3">
    <source>
        <dbReference type="PROSITE" id="PS51186"/>
    </source>
</evidence>
<dbReference type="PANTHER" id="PTHR43877">
    <property type="entry name" value="AMINOALKYLPHOSPHONATE N-ACETYLTRANSFERASE-RELATED-RELATED"/>
    <property type="match status" value="1"/>
</dbReference>
<dbReference type="AlphaFoldDB" id="A0A1H0LR26"/>
<keyword evidence="5" id="KW-1185">Reference proteome</keyword>
<proteinExistence type="predicted"/>
<evidence type="ECO:0000313" key="5">
    <source>
        <dbReference type="Proteomes" id="UP000199651"/>
    </source>
</evidence>
<dbReference type="Pfam" id="PF00583">
    <property type="entry name" value="Acetyltransf_1"/>
    <property type="match status" value="1"/>
</dbReference>
<dbReference type="InterPro" id="IPR050832">
    <property type="entry name" value="Bact_Acetyltransf"/>
</dbReference>
<gene>
    <name evidence="4" type="ORF">SAMN05192558_104250</name>
</gene>
<accession>A0A1H0LR26</accession>
<evidence type="ECO:0000256" key="2">
    <source>
        <dbReference type="ARBA" id="ARBA00023315"/>
    </source>
</evidence>
<dbReference type="PANTHER" id="PTHR43877:SF5">
    <property type="entry name" value="BLL8307 PROTEIN"/>
    <property type="match status" value="1"/>
</dbReference>
<dbReference type="SUPFAM" id="SSF55729">
    <property type="entry name" value="Acyl-CoA N-acyltransferases (Nat)"/>
    <property type="match status" value="1"/>
</dbReference>
<protein>
    <submittedName>
        <fullName evidence="4">Acetyltransferase (GNAT) family protein</fullName>
    </submittedName>
</protein>
<dbReference type="STRING" id="504798.SAMN05421871_10947"/>
<dbReference type="CDD" id="cd04301">
    <property type="entry name" value="NAT_SF"/>
    <property type="match status" value="1"/>
</dbReference>
<dbReference type="Proteomes" id="UP000199651">
    <property type="component" value="Unassembled WGS sequence"/>
</dbReference>
<dbReference type="Gene3D" id="3.40.630.30">
    <property type="match status" value="1"/>
</dbReference>
<name>A0A1H0LR26_9PSEU</name>
<dbReference type="InterPro" id="IPR016181">
    <property type="entry name" value="Acyl_CoA_acyltransferase"/>
</dbReference>
<evidence type="ECO:0000313" key="4">
    <source>
        <dbReference type="EMBL" id="SDO70692.1"/>
    </source>
</evidence>
<dbReference type="InterPro" id="IPR000182">
    <property type="entry name" value="GNAT_dom"/>
</dbReference>
<keyword evidence="2" id="KW-0012">Acyltransferase</keyword>
<organism evidence="4 5">
    <name type="scientific">Actinokineospora alba</name>
    <dbReference type="NCBI Taxonomy" id="504798"/>
    <lineage>
        <taxon>Bacteria</taxon>
        <taxon>Bacillati</taxon>
        <taxon>Actinomycetota</taxon>
        <taxon>Actinomycetes</taxon>
        <taxon>Pseudonocardiales</taxon>
        <taxon>Pseudonocardiaceae</taxon>
        <taxon>Actinokineospora</taxon>
    </lineage>
</organism>